<dbReference type="InterPro" id="IPR000209">
    <property type="entry name" value="Peptidase_S8/S53_dom"/>
</dbReference>
<dbReference type="RefSeq" id="WP_337716553.1">
    <property type="nucleotide sequence ID" value="NZ_JBBEGL010000006.1"/>
</dbReference>
<evidence type="ECO:0000313" key="7">
    <source>
        <dbReference type="EMBL" id="MEJ2889214.1"/>
    </source>
</evidence>
<dbReference type="PROSITE" id="PS51892">
    <property type="entry name" value="SUBTILASE"/>
    <property type="match status" value="1"/>
</dbReference>
<dbReference type="Pfam" id="PF00082">
    <property type="entry name" value="Peptidase_S8"/>
    <property type="match status" value="1"/>
</dbReference>
<proteinExistence type="inferred from homology"/>
<protein>
    <submittedName>
        <fullName evidence="7">S8 family serine peptidase</fullName>
    </submittedName>
</protein>
<evidence type="ECO:0000256" key="2">
    <source>
        <dbReference type="ARBA" id="ARBA00022670"/>
    </source>
</evidence>
<dbReference type="PANTHER" id="PTHR43806">
    <property type="entry name" value="PEPTIDASE S8"/>
    <property type="match status" value="1"/>
</dbReference>
<dbReference type="PROSITE" id="PS00137">
    <property type="entry name" value="SUBTILASE_HIS"/>
    <property type="match status" value="1"/>
</dbReference>
<sequence length="493" mass="52708">MDDTVPSALVRAVVPTTMDHGRELQGVMVELDLRAAATPEQVHDRFLALFARVVTRRPPPVRVSPTYVRCQLTRDDIQALVGADREPGARRVVHRIWPDYVLRRQIDRSCRTVKADAAERTYGADGRGVVWAVIDSGVDVGHPHFEGGDPDGGALSHPDVAELHADFTWLVRGEQPPAHTDPKAALVDPDGHGTHVGGIIAGRLAADRTALIASMPSTDDQDDDLPSWEERRLERGAELRGVAPAAHLVSLRVLDATDGEPTTTSSAVIAALRHVQDVNAYGQDMRIHGVNLSLGCPWFYRDYAAGRSPLCREIDLLVASGVVVVVSAGNGGYGTGLGPGEGGDVRGVLSTITDPGNAERAITVGSTHRDRPHTFGVTYSSSKGPTLDGRLKPDLLAPGERITSAAAGRLRERNPVLQAADPTAACYAEDSGTSMAAAHVSGAVAAFLSVRPEFQGRAEDVKEHLLESAMSLQRERFFEGHGLVDLMAVLARV</sequence>
<name>A0ABU8NB88_9PSEU</name>
<comment type="caution">
    <text evidence="7">The sequence shown here is derived from an EMBL/GenBank/DDBJ whole genome shotgun (WGS) entry which is preliminary data.</text>
</comment>
<dbReference type="Gene3D" id="3.40.50.200">
    <property type="entry name" value="Peptidase S8/S53 domain"/>
    <property type="match status" value="1"/>
</dbReference>
<gene>
    <name evidence="7" type="ORF">WCD41_22335</name>
</gene>
<evidence type="ECO:0000259" key="6">
    <source>
        <dbReference type="Pfam" id="PF00082"/>
    </source>
</evidence>
<dbReference type="PRINTS" id="PR00723">
    <property type="entry name" value="SUBTILISIN"/>
</dbReference>
<dbReference type="Proteomes" id="UP001370100">
    <property type="component" value="Unassembled WGS sequence"/>
</dbReference>
<reference evidence="7 8" key="1">
    <citation type="submission" date="2024-03" db="EMBL/GenBank/DDBJ databases">
        <title>Actinomycetospora sp. OC33-EN06, a novel actinomycete isolated from wild orchid (Aerides multiflora).</title>
        <authorList>
            <person name="Suriyachadkun C."/>
        </authorList>
    </citation>
    <scope>NUCLEOTIDE SEQUENCE [LARGE SCALE GENOMIC DNA]</scope>
    <source>
        <strain evidence="7 8">OC33-EN06</strain>
    </source>
</reference>
<dbReference type="InterPro" id="IPR050131">
    <property type="entry name" value="Peptidase_S8_subtilisin-like"/>
</dbReference>
<feature type="active site" description="Charge relay system" evidence="5">
    <location>
        <position position="434"/>
    </location>
</feature>
<evidence type="ECO:0000313" key="8">
    <source>
        <dbReference type="Proteomes" id="UP001370100"/>
    </source>
</evidence>
<accession>A0ABU8NB88</accession>
<keyword evidence="2 5" id="KW-0645">Protease</keyword>
<comment type="similarity">
    <text evidence="1 5">Belongs to the peptidase S8 family.</text>
</comment>
<feature type="domain" description="Peptidase S8/S53" evidence="6">
    <location>
        <begin position="126"/>
        <end position="480"/>
    </location>
</feature>
<dbReference type="PANTHER" id="PTHR43806:SF11">
    <property type="entry name" value="CEREVISIN-RELATED"/>
    <property type="match status" value="1"/>
</dbReference>
<keyword evidence="8" id="KW-1185">Reference proteome</keyword>
<evidence type="ECO:0000256" key="4">
    <source>
        <dbReference type="ARBA" id="ARBA00022825"/>
    </source>
</evidence>
<evidence type="ECO:0000256" key="3">
    <source>
        <dbReference type="ARBA" id="ARBA00022801"/>
    </source>
</evidence>
<feature type="active site" description="Charge relay system" evidence="5">
    <location>
        <position position="135"/>
    </location>
</feature>
<organism evidence="7 8">
    <name type="scientific">Actinomycetospora aeridis</name>
    <dbReference type="NCBI Taxonomy" id="3129231"/>
    <lineage>
        <taxon>Bacteria</taxon>
        <taxon>Bacillati</taxon>
        <taxon>Actinomycetota</taxon>
        <taxon>Actinomycetes</taxon>
        <taxon>Pseudonocardiales</taxon>
        <taxon>Pseudonocardiaceae</taxon>
        <taxon>Actinomycetospora</taxon>
    </lineage>
</organism>
<dbReference type="InterPro" id="IPR015500">
    <property type="entry name" value="Peptidase_S8_subtilisin-rel"/>
</dbReference>
<keyword evidence="4 5" id="KW-0720">Serine protease</keyword>
<dbReference type="InterPro" id="IPR022398">
    <property type="entry name" value="Peptidase_S8_His-AS"/>
</dbReference>
<keyword evidence="3 5" id="KW-0378">Hydrolase</keyword>
<dbReference type="SUPFAM" id="SSF52743">
    <property type="entry name" value="Subtilisin-like"/>
    <property type="match status" value="1"/>
</dbReference>
<evidence type="ECO:0000256" key="5">
    <source>
        <dbReference type="PROSITE-ProRule" id="PRU01240"/>
    </source>
</evidence>
<dbReference type="InterPro" id="IPR036852">
    <property type="entry name" value="Peptidase_S8/S53_dom_sf"/>
</dbReference>
<dbReference type="EMBL" id="JBBEGL010000006">
    <property type="protein sequence ID" value="MEJ2889214.1"/>
    <property type="molecule type" value="Genomic_DNA"/>
</dbReference>
<evidence type="ECO:0000256" key="1">
    <source>
        <dbReference type="ARBA" id="ARBA00011073"/>
    </source>
</evidence>
<feature type="active site" description="Charge relay system" evidence="5">
    <location>
        <position position="192"/>
    </location>
</feature>